<protein>
    <submittedName>
        <fullName evidence="1">Uncharacterized protein</fullName>
    </submittedName>
</protein>
<evidence type="ECO:0000313" key="1">
    <source>
        <dbReference type="EMBL" id="SHJ04664.1"/>
    </source>
</evidence>
<dbReference type="RefSeq" id="WP_073186999.1">
    <property type="nucleotide sequence ID" value="NZ_FQZG01000024.1"/>
</dbReference>
<name>A0A1M6G430_9ACTN</name>
<dbReference type="Proteomes" id="UP000184512">
    <property type="component" value="Unassembled WGS sequence"/>
</dbReference>
<gene>
    <name evidence="1" type="ORF">SAMN02745244_01606</name>
</gene>
<sequence>MARAAMPAAGYRRPDRVDPSGLRVSVIGTDGTELGPFDFAAAPAHGQVRTELIAAFVAATGPDGRWRSASSMGQAHSTTLTFLRSLDRLGIDITSMAQFGPEAWWTWRADRESSNRWPGQINIMRVLLKGVPEVGPLTRRALAQRTHKPRSRMYGSYSVAEFEAIRRRAAELVRIAEARISANVAALQEHRRGQGGPEPTVRIGDRALTRGALLEQLQTEGRLTFGSDARTVTRDVAALLGTGDLHPTYALYPTRPELLSVMVLLVCDRGYNLSTLQSLEVPDRASPAGVDADDAPVFVAHLDKPRRGHRRYFTNSFAGAHAHTLQRALTLTEPARACLAGLGHPTSRLLIAGTSHGATDHPTRIFVTDGYTRGGSVRRWEQVAALTTDQGEVLRLHFNRLRLSEQVINRKSSQNTDTVSEDVYRRPDALTAHLLQDVILDGQADAVAHAEQTLRMRYTSHLPDLQLPPSTAQEVADGILDTAVGACLDFTHSPFTADGHACTASFLLCLACPNAVATPAHLPRLLLLADALDNLASVNPVRFDRLYREHRQRLEHLLTTRATEPDRASARRATTDTDRTTIERLLRRDLDA</sequence>
<proteinExistence type="predicted"/>
<dbReference type="OrthoDB" id="3353677at2"/>
<dbReference type="EMBL" id="FQZG01000024">
    <property type="protein sequence ID" value="SHJ04664.1"/>
    <property type="molecule type" value="Genomic_DNA"/>
</dbReference>
<accession>A0A1M6G430</accession>
<evidence type="ECO:0000313" key="2">
    <source>
        <dbReference type="Proteomes" id="UP000184512"/>
    </source>
</evidence>
<dbReference type="AlphaFoldDB" id="A0A1M6G430"/>
<dbReference type="STRING" id="1123357.SAMN02745244_01606"/>
<organism evidence="1 2">
    <name type="scientific">Tessaracoccus bendigoensis DSM 12906</name>
    <dbReference type="NCBI Taxonomy" id="1123357"/>
    <lineage>
        <taxon>Bacteria</taxon>
        <taxon>Bacillati</taxon>
        <taxon>Actinomycetota</taxon>
        <taxon>Actinomycetes</taxon>
        <taxon>Propionibacteriales</taxon>
        <taxon>Propionibacteriaceae</taxon>
        <taxon>Tessaracoccus</taxon>
    </lineage>
</organism>
<keyword evidence="2" id="KW-1185">Reference proteome</keyword>
<reference evidence="1 2" key="1">
    <citation type="submission" date="2016-11" db="EMBL/GenBank/DDBJ databases">
        <authorList>
            <person name="Jaros S."/>
            <person name="Januszkiewicz K."/>
            <person name="Wedrychowicz H."/>
        </authorList>
    </citation>
    <scope>NUCLEOTIDE SEQUENCE [LARGE SCALE GENOMIC DNA]</scope>
    <source>
        <strain evidence="1 2">DSM 12906</strain>
    </source>
</reference>